<dbReference type="RefSeq" id="WP_037357227.1">
    <property type="nucleotide sequence ID" value="NZ_BHZF01000002.1"/>
</dbReference>
<evidence type="ECO:0000256" key="1">
    <source>
        <dbReference type="ARBA" id="ARBA00022729"/>
    </source>
</evidence>
<keyword evidence="1" id="KW-0732">Signal</keyword>
<comment type="caution">
    <text evidence="3">The sequence shown here is derived from an EMBL/GenBank/DDBJ whole genome shotgun (WGS) entry which is preliminary data.</text>
</comment>
<protein>
    <submittedName>
        <fullName evidence="3">Putative secreted protein (Por secretion system target)</fullName>
    </submittedName>
</protein>
<evidence type="ECO:0000313" key="3">
    <source>
        <dbReference type="EMBL" id="RCX03778.1"/>
    </source>
</evidence>
<dbReference type="NCBIfam" id="NF038128">
    <property type="entry name" value="choice_anch_J"/>
    <property type="match status" value="1"/>
</dbReference>
<organism evidence="3 4">
    <name type="scientific">Schleiferia thermophila</name>
    <dbReference type="NCBI Taxonomy" id="884107"/>
    <lineage>
        <taxon>Bacteria</taxon>
        <taxon>Pseudomonadati</taxon>
        <taxon>Bacteroidota</taxon>
        <taxon>Flavobacteriia</taxon>
        <taxon>Flavobacteriales</taxon>
        <taxon>Schleiferiaceae</taxon>
        <taxon>Schleiferia</taxon>
    </lineage>
</organism>
<keyword evidence="4" id="KW-1185">Reference proteome</keyword>
<sequence length="294" mass="32175">MKKVYSLATAVVIWASVGAQQVYFENFENGMPSNYILVNLDGLTPDDPGLATMKDSAWTVRQITAQGWPHNLSAFSVSWYVNDQGPSDDWMILPPIAIGSDAILKWSALAITSSGLYRDRYQIFISEDTSIASFAANPPVFDTSDSGEVATPVNRQISLAAAGWANKTIRIAFRNWTKPYNPPISQGGNELAIDNIEVINSSTGLSEISNLKGLSVYPNPAKDFIRLSFNLDKADELQVFILDLAGKAVKNYKLGQYQPGENQVQIDVSDIKSGVYFLSIEGVGTIASQKFSKF</sequence>
<evidence type="ECO:0000313" key="4">
    <source>
        <dbReference type="Proteomes" id="UP000253517"/>
    </source>
</evidence>
<reference evidence="3 4" key="1">
    <citation type="submission" date="2018-07" db="EMBL/GenBank/DDBJ databases">
        <title>Genomic Encyclopedia of Type Strains, Phase IV (KMG-IV): sequencing the most valuable type-strain genomes for metagenomic binning, comparative biology and taxonomic classification.</title>
        <authorList>
            <person name="Goeker M."/>
        </authorList>
    </citation>
    <scope>NUCLEOTIDE SEQUENCE [LARGE SCALE GENOMIC DNA]</scope>
    <source>
        <strain evidence="3 4">DSM 21410</strain>
    </source>
</reference>
<gene>
    <name evidence="3" type="ORF">DES35_102233</name>
</gene>
<accession>A0A369A5T9</accession>
<feature type="domain" description="Secretion system C-terminal sorting" evidence="2">
    <location>
        <begin position="216"/>
        <end position="290"/>
    </location>
</feature>
<evidence type="ECO:0000259" key="2">
    <source>
        <dbReference type="Pfam" id="PF18962"/>
    </source>
</evidence>
<name>A0A369A5T9_9FLAO</name>
<dbReference type="EMBL" id="QPJS01000002">
    <property type="protein sequence ID" value="RCX03778.1"/>
    <property type="molecule type" value="Genomic_DNA"/>
</dbReference>
<dbReference type="AlphaFoldDB" id="A0A369A5T9"/>
<dbReference type="InterPro" id="IPR026444">
    <property type="entry name" value="Secre_tail"/>
</dbReference>
<dbReference type="Pfam" id="PF18962">
    <property type="entry name" value="Por_Secre_tail"/>
    <property type="match status" value="1"/>
</dbReference>
<dbReference type="NCBIfam" id="TIGR04183">
    <property type="entry name" value="Por_Secre_tail"/>
    <property type="match status" value="1"/>
</dbReference>
<proteinExistence type="predicted"/>
<dbReference type="Gene3D" id="2.60.120.200">
    <property type="match status" value="1"/>
</dbReference>
<dbReference type="Proteomes" id="UP000253517">
    <property type="component" value="Unassembled WGS sequence"/>
</dbReference>